<evidence type="ECO:0000256" key="3">
    <source>
        <dbReference type="ARBA" id="ARBA00023027"/>
    </source>
</evidence>
<evidence type="ECO:0000313" key="5">
    <source>
        <dbReference type="Proteomes" id="UP000321168"/>
    </source>
</evidence>
<dbReference type="OrthoDB" id="9801783at2"/>
<dbReference type="Proteomes" id="UP000321168">
    <property type="component" value="Unassembled WGS sequence"/>
</dbReference>
<dbReference type="NCBIfam" id="TIGR00557">
    <property type="entry name" value="pdxA"/>
    <property type="match status" value="1"/>
</dbReference>
<dbReference type="PANTHER" id="PTHR30004">
    <property type="entry name" value="4-HYDROXYTHREONINE-4-PHOSPHATE DEHYDROGENASE"/>
    <property type="match status" value="1"/>
</dbReference>
<accession>A0A5C6VII0</accession>
<keyword evidence="2 4" id="KW-0560">Oxidoreductase</keyword>
<evidence type="ECO:0000256" key="2">
    <source>
        <dbReference type="ARBA" id="ARBA00023002"/>
    </source>
</evidence>
<dbReference type="GO" id="GO:0050570">
    <property type="term" value="F:4-hydroxythreonine-4-phosphate dehydrogenase activity"/>
    <property type="evidence" value="ECO:0007669"/>
    <property type="project" value="UniProtKB-EC"/>
</dbReference>
<keyword evidence="3" id="KW-0520">NAD</keyword>
<comment type="caution">
    <text evidence="4">The sequence shown here is derived from an EMBL/GenBank/DDBJ whole genome shotgun (WGS) entry which is preliminary data.</text>
</comment>
<keyword evidence="5" id="KW-1185">Reference proteome</keyword>
<keyword evidence="1" id="KW-0479">Metal-binding</keyword>
<protein>
    <submittedName>
        <fullName evidence="4">4-hydroxythreonine-4-phosphate dehydrogenase PdxA</fullName>
        <ecNumber evidence="4">1.1.1.262</ecNumber>
    </submittedName>
</protein>
<dbReference type="InterPro" id="IPR005255">
    <property type="entry name" value="PdxA_fam"/>
</dbReference>
<dbReference type="EMBL" id="VORB01000001">
    <property type="protein sequence ID" value="TXC85183.1"/>
    <property type="molecule type" value="Genomic_DNA"/>
</dbReference>
<dbReference type="Pfam" id="PF04166">
    <property type="entry name" value="PdxA"/>
    <property type="match status" value="1"/>
</dbReference>
<organism evidence="4 5">
    <name type="scientific">Luteibaculum oceani</name>
    <dbReference type="NCBI Taxonomy" id="1294296"/>
    <lineage>
        <taxon>Bacteria</taxon>
        <taxon>Pseudomonadati</taxon>
        <taxon>Bacteroidota</taxon>
        <taxon>Flavobacteriia</taxon>
        <taxon>Flavobacteriales</taxon>
        <taxon>Luteibaculaceae</taxon>
        <taxon>Luteibaculum</taxon>
    </lineage>
</organism>
<evidence type="ECO:0000256" key="1">
    <source>
        <dbReference type="ARBA" id="ARBA00022723"/>
    </source>
</evidence>
<dbReference type="PANTHER" id="PTHR30004:SF6">
    <property type="entry name" value="D-THREONATE 4-PHOSPHATE DEHYDROGENASE"/>
    <property type="match status" value="1"/>
</dbReference>
<gene>
    <name evidence="4" type="primary">pdxA</name>
    <name evidence="4" type="ORF">FRX97_00755</name>
</gene>
<evidence type="ECO:0000313" key="4">
    <source>
        <dbReference type="EMBL" id="TXC85183.1"/>
    </source>
</evidence>
<dbReference type="GO" id="GO:0051287">
    <property type="term" value="F:NAD binding"/>
    <property type="evidence" value="ECO:0007669"/>
    <property type="project" value="InterPro"/>
</dbReference>
<dbReference type="RefSeq" id="WP_147012370.1">
    <property type="nucleotide sequence ID" value="NZ_VORB01000001.1"/>
</dbReference>
<name>A0A5C6VII0_9FLAO</name>
<dbReference type="Gene3D" id="3.40.718.10">
    <property type="entry name" value="Isopropylmalate Dehydrogenase"/>
    <property type="match status" value="1"/>
</dbReference>
<reference evidence="4 5" key="1">
    <citation type="submission" date="2019-08" db="EMBL/GenBank/DDBJ databases">
        <title>Genome of Luteibaculum oceani JCM 18817.</title>
        <authorList>
            <person name="Bowman J.P."/>
        </authorList>
    </citation>
    <scope>NUCLEOTIDE SEQUENCE [LARGE SCALE GENOMIC DNA]</scope>
    <source>
        <strain evidence="4 5">JCM 18817</strain>
    </source>
</reference>
<dbReference type="EC" id="1.1.1.262" evidence="4"/>
<proteinExistence type="predicted"/>
<sequence>MQRRKGNNSQIRVGITSGDLNGIGMEIVLKALSDPRLFSICTPVLYGNPKATTFHKKALKGVDVHFNITKSADQINPRKPNLVAINNDEIKITLGKPSVDTGAFAFQSLEAATKDLAEGHIDVLVTAPINKKSIQDAGFKFPGHTEYLMDYSHTKDALMFMVSDNLKIGVVSGHVALKDVVSDISKDKIVHKLELIQKSLQSDFGIHRPKIAVLGLNPHAGDEGVMGTEEADIIKPAIAGANEKGILAFGPYGADGFFGSGQHHAFDAVLAMYHDQGLTPFKAITFDSGVNFTAGLPIVRTSPAHGTAYDIAGKNEAEAQSMLSAIYMAIDIFNTRKQMKEWGANPLQKQRISRGNEDK</sequence>
<dbReference type="GO" id="GO:0046872">
    <property type="term" value="F:metal ion binding"/>
    <property type="evidence" value="ECO:0007669"/>
    <property type="project" value="UniProtKB-KW"/>
</dbReference>
<dbReference type="SUPFAM" id="SSF53659">
    <property type="entry name" value="Isocitrate/Isopropylmalate dehydrogenase-like"/>
    <property type="match status" value="1"/>
</dbReference>
<dbReference type="AlphaFoldDB" id="A0A5C6VII0"/>